<feature type="compositionally biased region" description="Low complexity" evidence="2">
    <location>
        <begin position="154"/>
        <end position="166"/>
    </location>
</feature>
<dbReference type="GO" id="GO:0005819">
    <property type="term" value="C:spindle"/>
    <property type="evidence" value="ECO:0007669"/>
    <property type="project" value="TreeGrafter"/>
</dbReference>
<evidence type="ECO:0000256" key="2">
    <source>
        <dbReference type="SAM" id="MobiDB-lite"/>
    </source>
</evidence>
<keyword evidence="1" id="KW-0067">ATP-binding</keyword>
<dbReference type="SMART" id="SM00129">
    <property type="entry name" value="KISc"/>
    <property type="match status" value="1"/>
</dbReference>
<accession>A0A0M0J8J6</accession>
<feature type="region of interest" description="Disordered" evidence="2">
    <location>
        <begin position="140"/>
        <end position="166"/>
    </location>
</feature>
<dbReference type="GO" id="GO:0005874">
    <property type="term" value="C:microtubule"/>
    <property type="evidence" value="ECO:0007669"/>
    <property type="project" value="TreeGrafter"/>
</dbReference>
<sequence>MSGLGDALEEAQLRAAMTATSPMGVAPVPTPTPPAAAPFGSYEDAPSPSSINNHVIDPSGQYEEFTVDFELGEDAPRNATARAAQEARWAMAKERVDARQHFSLRELLQVQKPAILKAMQDYHRTKMLVSALGHREAVLEQEDKESESVRHVGSTAPAGEESPPAAESLIKKLTPELLELVIESAMPGQGPLVPAMHEPPPTTLAPPDAFRVFVRVRPLQEYELGVGEYSSVDEAARARLVCHDARLARSGRRLTMLHRWYRVDRLFPSSACEDGVCDGVLQPLLERVLCGLGDCTALLYGQTGAGKTYTMSSLLRRVAREVDARIGRGIEQPAAVEVTFFEVAADGCVDLLADRRKIALRSDENDVVHACGARSVVVHTAAEFEAALQAGLALRSTVETQANPISSRSHAICNLRFLLPPPPGSPSTAGGTATSGASQPPEAADALADAADADGAAAADTAPGAGRLLRLVDLAGSERNNETLFETSRTFQKETIAINKSLLALKDCFRESARARAAASTRTPDAAAGRSEMKAVKAPVDDKAARPPVDEPWRSRHGVTHRLPVRIPYRASMLTRVLRDCFADPSHRTAIVAAVAPGAESVLHTLNTLDHVSLMAPHLWQHSCEVEVPMLGAAGGGSYSYESTPVHEWTAEQVVEWLGTAQAGRFAQVVVPKGIAGKDLLGMTARRLTEMLESDQNAGRADGESWMLSSQARVARALFEALRDAQRNGPMRRGGPSGGLVGSLQQARRTDSWA</sequence>
<evidence type="ECO:0000313" key="5">
    <source>
        <dbReference type="Proteomes" id="UP000037460"/>
    </source>
</evidence>
<gene>
    <name evidence="4" type="ORF">Ctob_006594</name>
</gene>
<dbReference type="PANTHER" id="PTHR24115:SF0">
    <property type="entry name" value="FI21273P1-RELATED"/>
    <property type="match status" value="1"/>
</dbReference>
<dbReference type="Pfam" id="PF00225">
    <property type="entry name" value="Kinesin"/>
    <property type="match status" value="2"/>
</dbReference>
<feature type="region of interest" description="Disordered" evidence="2">
    <location>
        <begin position="520"/>
        <end position="555"/>
    </location>
</feature>
<dbReference type="PANTHER" id="PTHR24115">
    <property type="entry name" value="KINESIN-RELATED"/>
    <property type="match status" value="1"/>
</dbReference>
<evidence type="ECO:0000256" key="1">
    <source>
        <dbReference type="PROSITE-ProRule" id="PRU00283"/>
    </source>
</evidence>
<dbReference type="Gene3D" id="3.40.850.10">
    <property type="entry name" value="Kinesin motor domain"/>
    <property type="match status" value="1"/>
</dbReference>
<evidence type="ECO:0000259" key="3">
    <source>
        <dbReference type="PROSITE" id="PS50067"/>
    </source>
</evidence>
<dbReference type="AlphaFoldDB" id="A0A0M0J8J6"/>
<organism evidence="4 5">
    <name type="scientific">Chrysochromulina tobinii</name>
    <dbReference type="NCBI Taxonomy" id="1460289"/>
    <lineage>
        <taxon>Eukaryota</taxon>
        <taxon>Haptista</taxon>
        <taxon>Haptophyta</taxon>
        <taxon>Prymnesiophyceae</taxon>
        <taxon>Prymnesiales</taxon>
        <taxon>Chrysochromulinaceae</taxon>
        <taxon>Chrysochromulina</taxon>
    </lineage>
</organism>
<dbReference type="InterPro" id="IPR036961">
    <property type="entry name" value="Kinesin_motor_dom_sf"/>
</dbReference>
<feature type="domain" description="Kinesin motor" evidence="3">
    <location>
        <begin position="209"/>
        <end position="618"/>
    </location>
</feature>
<keyword evidence="1" id="KW-0505">Motor protein</keyword>
<name>A0A0M0J8J6_9EUKA</name>
<dbReference type="EMBL" id="JWZX01003262">
    <property type="protein sequence ID" value="KOO22672.1"/>
    <property type="molecule type" value="Genomic_DNA"/>
</dbReference>
<dbReference type="GO" id="GO:0016887">
    <property type="term" value="F:ATP hydrolysis activity"/>
    <property type="evidence" value="ECO:0007669"/>
    <property type="project" value="TreeGrafter"/>
</dbReference>
<dbReference type="SUPFAM" id="SSF52540">
    <property type="entry name" value="P-loop containing nucleoside triphosphate hydrolases"/>
    <property type="match status" value="1"/>
</dbReference>
<dbReference type="Gene3D" id="1.10.150.50">
    <property type="entry name" value="Transcription Factor, Ets-1"/>
    <property type="match status" value="1"/>
</dbReference>
<dbReference type="InterPro" id="IPR027640">
    <property type="entry name" value="Kinesin-like_fam"/>
</dbReference>
<feature type="compositionally biased region" description="Basic and acidic residues" evidence="2">
    <location>
        <begin position="531"/>
        <end position="554"/>
    </location>
</feature>
<evidence type="ECO:0000313" key="4">
    <source>
        <dbReference type="EMBL" id="KOO22672.1"/>
    </source>
</evidence>
<feature type="compositionally biased region" description="Low complexity" evidence="2">
    <location>
        <begin position="426"/>
        <end position="455"/>
    </location>
</feature>
<dbReference type="GO" id="GO:0003777">
    <property type="term" value="F:microtubule motor activity"/>
    <property type="evidence" value="ECO:0007669"/>
    <property type="project" value="InterPro"/>
</dbReference>
<dbReference type="InterPro" id="IPR013761">
    <property type="entry name" value="SAM/pointed_sf"/>
</dbReference>
<dbReference type="InterPro" id="IPR001752">
    <property type="entry name" value="Kinesin_motor_dom"/>
</dbReference>
<reference evidence="5" key="1">
    <citation type="journal article" date="2015" name="PLoS Genet.">
        <title>Genome Sequence and Transcriptome Analyses of Chrysochromulina tobin: Metabolic Tools for Enhanced Algal Fitness in the Prominent Order Prymnesiales (Haptophyceae).</title>
        <authorList>
            <person name="Hovde B.T."/>
            <person name="Deodato C.R."/>
            <person name="Hunsperger H.M."/>
            <person name="Ryken S.A."/>
            <person name="Yost W."/>
            <person name="Jha R.K."/>
            <person name="Patterson J."/>
            <person name="Monnat R.J. Jr."/>
            <person name="Barlow S.B."/>
            <person name="Starkenburg S.R."/>
            <person name="Cattolico R.A."/>
        </authorList>
    </citation>
    <scope>NUCLEOTIDE SEQUENCE</scope>
    <source>
        <strain evidence="5">CCMP291</strain>
    </source>
</reference>
<comment type="similarity">
    <text evidence="1">Belongs to the TRAFAC class myosin-kinesin ATPase superfamily. Kinesin family.</text>
</comment>
<keyword evidence="5" id="KW-1185">Reference proteome</keyword>
<feature type="binding site" evidence="1">
    <location>
        <begin position="301"/>
        <end position="308"/>
    </location>
    <ligand>
        <name>ATP</name>
        <dbReference type="ChEBI" id="CHEBI:30616"/>
    </ligand>
</feature>
<dbReference type="SUPFAM" id="SSF47769">
    <property type="entry name" value="SAM/Pointed domain"/>
    <property type="match status" value="1"/>
</dbReference>
<dbReference type="GO" id="GO:0008017">
    <property type="term" value="F:microtubule binding"/>
    <property type="evidence" value="ECO:0007669"/>
    <property type="project" value="InterPro"/>
</dbReference>
<comment type="caution">
    <text evidence="4">The sequence shown here is derived from an EMBL/GenBank/DDBJ whole genome shotgun (WGS) entry which is preliminary data.</text>
</comment>
<dbReference type="PROSITE" id="PS50067">
    <property type="entry name" value="KINESIN_MOTOR_2"/>
    <property type="match status" value="1"/>
</dbReference>
<proteinExistence type="inferred from homology"/>
<dbReference type="InterPro" id="IPR027417">
    <property type="entry name" value="P-loop_NTPase"/>
</dbReference>
<feature type="region of interest" description="Disordered" evidence="2">
    <location>
        <begin position="726"/>
        <end position="754"/>
    </location>
</feature>
<dbReference type="PRINTS" id="PR00380">
    <property type="entry name" value="KINESINHEAVY"/>
</dbReference>
<protein>
    <submittedName>
        <fullName evidence="4">Diatom spindle kinesin 1</fullName>
    </submittedName>
</protein>
<keyword evidence="1" id="KW-0547">Nucleotide-binding</keyword>
<feature type="region of interest" description="Disordered" evidence="2">
    <location>
        <begin position="423"/>
        <end position="455"/>
    </location>
</feature>
<dbReference type="GO" id="GO:0005871">
    <property type="term" value="C:kinesin complex"/>
    <property type="evidence" value="ECO:0007669"/>
    <property type="project" value="TreeGrafter"/>
</dbReference>
<dbReference type="GO" id="GO:0005524">
    <property type="term" value="F:ATP binding"/>
    <property type="evidence" value="ECO:0007669"/>
    <property type="project" value="UniProtKB-UniRule"/>
</dbReference>
<dbReference type="OrthoDB" id="3176171at2759"/>
<dbReference type="GO" id="GO:0007018">
    <property type="term" value="P:microtubule-based movement"/>
    <property type="evidence" value="ECO:0007669"/>
    <property type="project" value="InterPro"/>
</dbReference>
<dbReference type="Proteomes" id="UP000037460">
    <property type="component" value="Unassembled WGS sequence"/>
</dbReference>